<dbReference type="InterPro" id="IPR020579">
    <property type="entry name" value="Exonuc_VII_lsu_C"/>
</dbReference>
<dbReference type="PANTHER" id="PTHR30008">
    <property type="entry name" value="EXODEOXYRIBONUCLEASE 7 LARGE SUBUNIT"/>
    <property type="match status" value="1"/>
</dbReference>
<feature type="coiled-coil region" evidence="5">
    <location>
        <begin position="296"/>
        <end position="323"/>
    </location>
</feature>
<feature type="domain" description="Exonuclease VII large subunit C-terminal" evidence="6">
    <location>
        <begin position="141"/>
        <end position="352"/>
    </location>
</feature>
<organism evidence="8">
    <name type="scientific">freshwater metagenome</name>
    <dbReference type="NCBI Taxonomy" id="449393"/>
    <lineage>
        <taxon>unclassified sequences</taxon>
        <taxon>metagenomes</taxon>
        <taxon>ecological metagenomes</taxon>
    </lineage>
</organism>
<dbReference type="EMBL" id="CAFAAB010000098">
    <property type="protein sequence ID" value="CAB4787170.1"/>
    <property type="molecule type" value="Genomic_DNA"/>
</dbReference>
<dbReference type="InterPro" id="IPR025824">
    <property type="entry name" value="OB-fold_nuc-bd_dom"/>
</dbReference>
<dbReference type="GO" id="GO:0006308">
    <property type="term" value="P:DNA catabolic process"/>
    <property type="evidence" value="ECO:0007669"/>
    <property type="project" value="InterPro"/>
</dbReference>
<evidence type="ECO:0000259" key="7">
    <source>
        <dbReference type="Pfam" id="PF13742"/>
    </source>
</evidence>
<keyword evidence="4" id="KW-0269">Exonuclease</keyword>
<proteinExistence type="predicted"/>
<dbReference type="GO" id="GO:0009318">
    <property type="term" value="C:exodeoxyribonuclease VII complex"/>
    <property type="evidence" value="ECO:0007669"/>
    <property type="project" value="InterPro"/>
</dbReference>
<dbReference type="Pfam" id="PF13742">
    <property type="entry name" value="tRNA_anti_2"/>
    <property type="match status" value="1"/>
</dbReference>
<evidence type="ECO:0000256" key="4">
    <source>
        <dbReference type="ARBA" id="ARBA00022839"/>
    </source>
</evidence>
<reference evidence="8" key="1">
    <citation type="submission" date="2020-05" db="EMBL/GenBank/DDBJ databases">
        <authorList>
            <person name="Chiriac C."/>
            <person name="Salcher M."/>
            <person name="Ghai R."/>
            <person name="Kavagutti S V."/>
        </authorList>
    </citation>
    <scope>NUCLEOTIDE SEQUENCE</scope>
</reference>
<evidence type="ECO:0000256" key="3">
    <source>
        <dbReference type="ARBA" id="ARBA00022801"/>
    </source>
</evidence>
<dbReference type="NCBIfam" id="TIGR00237">
    <property type="entry name" value="xseA"/>
    <property type="match status" value="1"/>
</dbReference>
<evidence type="ECO:0000259" key="6">
    <source>
        <dbReference type="Pfam" id="PF02601"/>
    </source>
</evidence>
<keyword evidence="3" id="KW-0378">Hydrolase</keyword>
<dbReference type="InterPro" id="IPR003753">
    <property type="entry name" value="Exonuc_VII_L"/>
</dbReference>
<feature type="domain" description="OB-fold nucleic acid binding" evidence="7">
    <location>
        <begin position="11"/>
        <end position="115"/>
    </location>
</feature>
<name>A0A6J6WR11_9ZZZZ</name>
<dbReference type="GO" id="GO:0008855">
    <property type="term" value="F:exodeoxyribonuclease VII activity"/>
    <property type="evidence" value="ECO:0007669"/>
    <property type="project" value="InterPro"/>
</dbReference>
<keyword evidence="5" id="KW-0175">Coiled coil</keyword>
<dbReference type="AlphaFoldDB" id="A0A6J6WR11"/>
<evidence type="ECO:0000256" key="5">
    <source>
        <dbReference type="SAM" id="Coils"/>
    </source>
</evidence>
<evidence type="ECO:0000256" key="1">
    <source>
        <dbReference type="ARBA" id="ARBA00022490"/>
    </source>
</evidence>
<protein>
    <submittedName>
        <fullName evidence="8">Unannotated protein</fullName>
    </submittedName>
</protein>
<sequence length="419" mass="45076">MDLGTSSDSPFSVSDYLEEVGTVLAGEFGRSQQRWIRGELTKDPYEKRHLYLDVKDASGAEALLRAKCWESVWSPIKARLREQGVSLKAGTVINFLGYIDIYKPRGEMSVTITKVDVDAMLGDAALKLAELLKRLTAEGVLAANKELFVAEMPLRVGLVGSPQTEGYKDFLGQLDRSGLAFEVTVVPTTVQGDSAPPAIVQALQTLDTLSLDVICMIRGGGSKADLACFDDEEVARAIGAASTPIWTGIGHTGDTSVADLAANYFAITPTELGVHLVQRATEAYVRGVTDPATRLLEATREVLDDATQRVQSARREILSTARNRLTAEQRALRHHSSTMVRAARSVLSASADQLAATRQLFAAYDPQRRLDQGWSIVTAADGSIVSSIDQVAVGVGLTVRVSDGTIETTVNDKKGTTHG</sequence>
<dbReference type="GO" id="GO:0003676">
    <property type="term" value="F:nucleic acid binding"/>
    <property type="evidence" value="ECO:0007669"/>
    <property type="project" value="InterPro"/>
</dbReference>
<keyword evidence="1" id="KW-0963">Cytoplasm</keyword>
<dbReference type="PANTHER" id="PTHR30008:SF0">
    <property type="entry name" value="EXODEOXYRIBONUCLEASE 7 LARGE SUBUNIT"/>
    <property type="match status" value="1"/>
</dbReference>
<evidence type="ECO:0000256" key="2">
    <source>
        <dbReference type="ARBA" id="ARBA00022722"/>
    </source>
</evidence>
<gene>
    <name evidence="8" type="ORF">UFOPK2958_00899</name>
</gene>
<keyword evidence="2" id="KW-0540">Nuclease</keyword>
<dbReference type="Pfam" id="PF02601">
    <property type="entry name" value="Exonuc_VII_L"/>
    <property type="match status" value="1"/>
</dbReference>
<accession>A0A6J6WR11</accession>
<evidence type="ECO:0000313" key="8">
    <source>
        <dbReference type="EMBL" id="CAB4787170.1"/>
    </source>
</evidence>